<organism evidence="7 8">
    <name type="scientific">Basidiobolus ranarum</name>
    <dbReference type="NCBI Taxonomy" id="34480"/>
    <lineage>
        <taxon>Eukaryota</taxon>
        <taxon>Fungi</taxon>
        <taxon>Fungi incertae sedis</taxon>
        <taxon>Zoopagomycota</taxon>
        <taxon>Entomophthoromycotina</taxon>
        <taxon>Basidiobolomycetes</taxon>
        <taxon>Basidiobolales</taxon>
        <taxon>Basidiobolaceae</taxon>
        <taxon>Basidiobolus</taxon>
    </lineage>
</organism>
<feature type="non-terminal residue" evidence="7">
    <location>
        <position position="483"/>
    </location>
</feature>
<sequence>MEEEYDPGEVPLSRVLSDRSLEEDRPGFFDLSTSDDIIHRFNELAQESTTSSRIHSPSEDCYLRPEYNCRTHSSTPIVTVTDWTDPSGCCGGDTEERGSPVTSARSSISDLSDIQFSLGDRWNSATPMMGNSKGKEIKSESAIEQDMAYGKPPVLLQTQVRQRRAQELKDKKNFPKRIWDFIRKHCRSSLTPSGFRSLIRCLAGFVVVSILLIIPSTAKWIGPVDVLTCSGLIFFPPNKTLGAQLEASLLGAIFILLAGVYNYAGLACLVAFNTSDHATDYGASLIAAVWLIFATLVLGYLRTKYSRLYTPCVAAQITLFFALFMKMRVTELSFSIVWSINRPLLLAIAITCICSLVIFPRSATGKLADETRTALRLTSELLEDTVKTFLIASSDAKLPEELDVLRGRLRSSLSALNAVGREAMYEVSVGRFAPWDYIWIGSNLTGVGQTLGSMLLLVVKEHDILPKDPHLSLSDPLYRSKTL</sequence>
<protein>
    <recommendedName>
        <fullName evidence="6">Putative ER transporter 6TM N-terminal domain-containing protein</fullName>
    </recommendedName>
</protein>
<evidence type="ECO:0000256" key="5">
    <source>
        <dbReference type="SAM" id="Phobius"/>
    </source>
</evidence>
<comment type="caution">
    <text evidence="7">The sequence shown here is derived from an EMBL/GenBank/DDBJ whole genome shotgun (WGS) entry which is preliminary data.</text>
</comment>
<dbReference type="PANTHER" id="PTHR47804:SF3">
    <property type="entry name" value="PROTEIN BRE4"/>
    <property type="match status" value="1"/>
</dbReference>
<evidence type="ECO:0000313" key="7">
    <source>
        <dbReference type="EMBL" id="KAK9704265.1"/>
    </source>
</evidence>
<reference evidence="7 8" key="1">
    <citation type="submission" date="2023-04" db="EMBL/GenBank/DDBJ databases">
        <title>Genome of Basidiobolus ranarum AG-B5.</title>
        <authorList>
            <person name="Stajich J.E."/>
            <person name="Carter-House D."/>
            <person name="Gryganskyi A."/>
        </authorList>
    </citation>
    <scope>NUCLEOTIDE SEQUENCE [LARGE SCALE GENOMIC DNA]</scope>
    <source>
        <strain evidence="7 8">AG-B5</strain>
    </source>
</reference>
<feature type="transmembrane region" description="Helical" evidence="5">
    <location>
        <begin position="197"/>
        <end position="214"/>
    </location>
</feature>
<gene>
    <name evidence="7" type="ORF">K7432_010298</name>
</gene>
<dbReference type="PANTHER" id="PTHR47804">
    <property type="entry name" value="60S RIBOSOMAL PROTEIN L19"/>
    <property type="match status" value="1"/>
</dbReference>
<keyword evidence="2 5" id="KW-0812">Transmembrane</keyword>
<accession>A0ABR2VVQ3</accession>
<dbReference type="InterPro" id="IPR052430">
    <property type="entry name" value="IVT-Associated"/>
</dbReference>
<keyword evidence="4 5" id="KW-0472">Membrane</keyword>
<feature type="transmembrane region" description="Helical" evidence="5">
    <location>
        <begin position="336"/>
        <end position="359"/>
    </location>
</feature>
<evidence type="ECO:0000259" key="6">
    <source>
        <dbReference type="Pfam" id="PF10337"/>
    </source>
</evidence>
<evidence type="ECO:0000256" key="4">
    <source>
        <dbReference type="ARBA" id="ARBA00023136"/>
    </source>
</evidence>
<keyword evidence="3 5" id="KW-1133">Transmembrane helix</keyword>
<feature type="transmembrane region" description="Helical" evidence="5">
    <location>
        <begin position="249"/>
        <end position="272"/>
    </location>
</feature>
<feature type="domain" description="Putative ER transporter 6TM N-terminal" evidence="6">
    <location>
        <begin position="282"/>
        <end position="438"/>
    </location>
</feature>
<dbReference type="EMBL" id="JASJQH010007574">
    <property type="protein sequence ID" value="KAK9704265.1"/>
    <property type="molecule type" value="Genomic_DNA"/>
</dbReference>
<dbReference type="Proteomes" id="UP001479436">
    <property type="component" value="Unassembled WGS sequence"/>
</dbReference>
<evidence type="ECO:0000256" key="3">
    <source>
        <dbReference type="ARBA" id="ARBA00022989"/>
    </source>
</evidence>
<keyword evidence="8" id="KW-1185">Reference proteome</keyword>
<feature type="transmembrane region" description="Helical" evidence="5">
    <location>
        <begin position="308"/>
        <end position="324"/>
    </location>
</feature>
<proteinExistence type="predicted"/>
<evidence type="ECO:0000313" key="8">
    <source>
        <dbReference type="Proteomes" id="UP001479436"/>
    </source>
</evidence>
<dbReference type="InterPro" id="IPR018823">
    <property type="entry name" value="ArAE_2_N"/>
</dbReference>
<evidence type="ECO:0000256" key="1">
    <source>
        <dbReference type="ARBA" id="ARBA00004141"/>
    </source>
</evidence>
<evidence type="ECO:0000256" key="2">
    <source>
        <dbReference type="ARBA" id="ARBA00022692"/>
    </source>
</evidence>
<comment type="subcellular location">
    <subcellularLocation>
        <location evidence="1">Membrane</location>
        <topology evidence="1">Multi-pass membrane protein</topology>
    </subcellularLocation>
</comment>
<name>A0ABR2VVQ3_9FUNG</name>
<feature type="transmembrane region" description="Helical" evidence="5">
    <location>
        <begin position="284"/>
        <end position="301"/>
    </location>
</feature>
<dbReference type="Pfam" id="PF10337">
    <property type="entry name" value="ArAE_2_N"/>
    <property type="match status" value="1"/>
</dbReference>